<comment type="caution">
    <text evidence="10">The sequence shown here is derived from an EMBL/GenBank/DDBJ whole genome shotgun (WGS) entry which is preliminary data.</text>
</comment>
<keyword evidence="12" id="KW-1185">Reference proteome</keyword>
<accession>I7JW37</accession>
<evidence type="ECO:0000256" key="5">
    <source>
        <dbReference type="ARBA" id="ARBA00022643"/>
    </source>
</evidence>
<evidence type="ECO:0000256" key="3">
    <source>
        <dbReference type="ARBA" id="ARBA00022575"/>
    </source>
</evidence>
<dbReference type="OrthoDB" id="9778912at2"/>
<evidence type="ECO:0000256" key="9">
    <source>
        <dbReference type="ARBA" id="ARBA00049401"/>
    </source>
</evidence>
<dbReference type="InterPro" id="IPR013785">
    <property type="entry name" value="Aldolase_TIM"/>
</dbReference>
<dbReference type="Proteomes" id="UP000011016">
    <property type="component" value="Unassembled WGS sequence"/>
</dbReference>
<dbReference type="GO" id="GO:0051213">
    <property type="term" value="F:dioxygenase activity"/>
    <property type="evidence" value="ECO:0007669"/>
    <property type="project" value="UniProtKB-KW"/>
</dbReference>
<dbReference type="EMBL" id="AHAE01000032">
    <property type="protein sequence ID" value="EJZ82405.1"/>
    <property type="molecule type" value="Genomic_DNA"/>
</dbReference>
<dbReference type="CDD" id="cd04730">
    <property type="entry name" value="NPD_like"/>
    <property type="match status" value="1"/>
</dbReference>
<dbReference type="Gene3D" id="3.20.20.70">
    <property type="entry name" value="Aldolase class I"/>
    <property type="match status" value="1"/>
</dbReference>
<dbReference type="EMBL" id="CAJZ01000116">
    <property type="protein sequence ID" value="CCI83591.1"/>
    <property type="molecule type" value="Genomic_DNA"/>
</dbReference>
<organism evidence="10 13">
    <name type="scientific">Corynebacterium otitidis ATCC 51513</name>
    <dbReference type="NCBI Taxonomy" id="883169"/>
    <lineage>
        <taxon>Bacteria</taxon>
        <taxon>Bacillati</taxon>
        <taxon>Actinomycetota</taxon>
        <taxon>Actinomycetes</taxon>
        <taxon>Mycobacteriales</taxon>
        <taxon>Corynebacteriaceae</taxon>
        <taxon>Corynebacterium</taxon>
    </lineage>
</organism>
<evidence type="ECO:0000256" key="6">
    <source>
        <dbReference type="ARBA" id="ARBA00023002"/>
    </source>
</evidence>
<comment type="catalytic activity">
    <reaction evidence="9">
        <text>3 propionate 3-nitronate + 3 O2 + H2O = 3 3-oxopropanoate + 2 nitrate + nitrite + H2O2 + 3 H(+)</text>
        <dbReference type="Rhea" id="RHEA:57332"/>
        <dbReference type="ChEBI" id="CHEBI:15377"/>
        <dbReference type="ChEBI" id="CHEBI:15378"/>
        <dbReference type="ChEBI" id="CHEBI:15379"/>
        <dbReference type="ChEBI" id="CHEBI:16240"/>
        <dbReference type="ChEBI" id="CHEBI:16301"/>
        <dbReference type="ChEBI" id="CHEBI:17632"/>
        <dbReference type="ChEBI" id="CHEBI:33190"/>
        <dbReference type="ChEBI" id="CHEBI:136067"/>
    </reaction>
</comment>
<keyword evidence="5" id="KW-0288">FMN</keyword>
<name>I7JW37_9CORY</name>
<reference evidence="11 12" key="2">
    <citation type="submission" date="2012-08" db="EMBL/GenBank/DDBJ databases">
        <title>The Genome Sequence of Turicella otitidis ATCC 51513.</title>
        <authorList>
            <consortium name="The Broad Institute Genome Sequencing Platform"/>
            <person name="Earl A."/>
            <person name="Ward D."/>
            <person name="Feldgarden M."/>
            <person name="Gevers D."/>
            <person name="Huys G."/>
            <person name="Walker B."/>
            <person name="Young S.K."/>
            <person name="Zeng Q."/>
            <person name="Gargeya S."/>
            <person name="Fitzgerald M."/>
            <person name="Haas B."/>
            <person name="Abouelleil A."/>
            <person name="Alvarado L."/>
            <person name="Arachchi H.M."/>
            <person name="Berlin A.M."/>
            <person name="Chapman S.B."/>
            <person name="Goldberg J."/>
            <person name="Griggs A."/>
            <person name="Gujja S."/>
            <person name="Hansen M."/>
            <person name="Howarth C."/>
            <person name="Imamovic A."/>
            <person name="Larimer J."/>
            <person name="McCowen C."/>
            <person name="Montmayeur A."/>
            <person name="Murphy C."/>
            <person name="Neiman D."/>
            <person name="Pearson M."/>
            <person name="Priest M."/>
            <person name="Roberts A."/>
            <person name="Saif S."/>
            <person name="Shea T."/>
            <person name="Sisk P."/>
            <person name="Sykes S."/>
            <person name="Wortman J."/>
            <person name="Nusbaum C."/>
            <person name="Birren B."/>
        </authorList>
    </citation>
    <scope>NUCLEOTIDE SEQUENCE [LARGE SCALE GENOMIC DNA]</scope>
    <source>
        <strain evidence="11 12">ATCC 51513</strain>
    </source>
</reference>
<dbReference type="GO" id="GO:0009636">
    <property type="term" value="P:response to toxic substance"/>
    <property type="evidence" value="ECO:0007669"/>
    <property type="project" value="UniProtKB-KW"/>
</dbReference>
<evidence type="ECO:0000313" key="10">
    <source>
        <dbReference type="EMBL" id="CCI83591.1"/>
    </source>
</evidence>
<dbReference type="Proteomes" id="UP000006078">
    <property type="component" value="Unassembled WGS sequence"/>
</dbReference>
<dbReference type="RefSeq" id="WP_004600520.1">
    <property type="nucleotide sequence ID" value="NZ_HF541866.1"/>
</dbReference>
<evidence type="ECO:0000256" key="4">
    <source>
        <dbReference type="ARBA" id="ARBA00022630"/>
    </source>
</evidence>
<evidence type="ECO:0000313" key="11">
    <source>
        <dbReference type="EMBL" id="EJZ82405.1"/>
    </source>
</evidence>
<dbReference type="PATRIC" id="fig|883169.3.peg.602"/>
<evidence type="ECO:0000313" key="12">
    <source>
        <dbReference type="Proteomes" id="UP000006078"/>
    </source>
</evidence>
<dbReference type="PANTHER" id="PTHR42747:SF3">
    <property type="entry name" value="NITRONATE MONOOXYGENASE-RELATED"/>
    <property type="match status" value="1"/>
</dbReference>
<sequence length="350" mass="36352">MSGIDDLCRLPIVLAPMAGGPSTPELTAAVSEAGGLGVLAGGYLSPEELGRRIAAVERLTDRPFGANLFSPPARAETSPEQAAELRRYRELLVELGYPPELLPETPVFDDDGYRAKLEVVADSRAAVVSTAFGYPDEAATRLLRSRGKAIALKATTPEEIEYLDKADCDAIVVQGREAGGHRATVLSPPEAGSSFTLSELLDHARGATSKPVVAAGGIATASDVEGALRRGAAAAQAGTAFLLAEEAGTKETHRRALQELRGRSTTLTRAFSGRLARGIGNAFIEWVGERAPGLYPELHHLTSGLRAEANGAGDAEALNLWAGVGFPSAEAAPAARIVEALAAGAAAQTK</sequence>
<evidence type="ECO:0000256" key="7">
    <source>
        <dbReference type="ARBA" id="ARBA00023033"/>
    </source>
</evidence>
<keyword evidence="6 10" id="KW-0560">Oxidoreductase</keyword>
<reference evidence="10 13" key="1">
    <citation type="journal article" date="2012" name="J. Bacteriol.">
        <title>Draft Genome Sequence of Turicella otitidis ATCC 51513, Isolated from Middle Ear Fluid from a Child with Otitis Media.</title>
        <authorList>
            <person name="Brinkrolf K."/>
            <person name="Schneider J."/>
            <person name="Knecht M."/>
            <person name="Ruckert C."/>
            <person name="Tauch A."/>
        </authorList>
    </citation>
    <scope>NUCLEOTIDE SEQUENCE [LARGE SCALE GENOMIC DNA]</scope>
    <source>
        <strain evidence="10 13">ATCC 51513</strain>
    </source>
</reference>
<evidence type="ECO:0000256" key="8">
    <source>
        <dbReference type="ARBA" id="ARBA00031155"/>
    </source>
</evidence>
<comment type="similarity">
    <text evidence="2">Belongs to the nitronate monooxygenase family. NMO class I subfamily.</text>
</comment>
<dbReference type="AlphaFoldDB" id="I7JW37"/>
<keyword evidence="7" id="KW-0503">Monooxygenase</keyword>
<dbReference type="InterPro" id="IPR004136">
    <property type="entry name" value="NMO"/>
</dbReference>
<dbReference type="Pfam" id="PF03060">
    <property type="entry name" value="NMO"/>
    <property type="match status" value="1"/>
</dbReference>
<dbReference type="PANTHER" id="PTHR42747">
    <property type="entry name" value="NITRONATE MONOOXYGENASE-RELATED"/>
    <property type="match status" value="1"/>
</dbReference>
<comment type="cofactor">
    <cofactor evidence="1">
        <name>FMN</name>
        <dbReference type="ChEBI" id="CHEBI:58210"/>
    </cofactor>
</comment>
<gene>
    <name evidence="10" type="ORF">BN46_0860</name>
    <name evidence="11" type="ORF">HMPREF9719_00630</name>
</gene>
<protein>
    <recommendedName>
        <fullName evidence="8">Propionate 3-nitronate monooxygenase</fullName>
    </recommendedName>
</protein>
<evidence type="ECO:0000313" key="13">
    <source>
        <dbReference type="Proteomes" id="UP000011016"/>
    </source>
</evidence>
<dbReference type="GO" id="GO:0018580">
    <property type="term" value="F:nitronate monooxygenase activity"/>
    <property type="evidence" value="ECO:0007669"/>
    <property type="project" value="InterPro"/>
</dbReference>
<keyword evidence="3" id="KW-0216">Detoxification</keyword>
<proteinExistence type="inferred from homology"/>
<dbReference type="HOGENOM" id="CLU_038732_5_1_11"/>
<keyword evidence="10" id="KW-0223">Dioxygenase</keyword>
<keyword evidence="4" id="KW-0285">Flavoprotein</keyword>
<dbReference type="eggNOG" id="COG2070">
    <property type="taxonomic scope" value="Bacteria"/>
</dbReference>
<dbReference type="STRING" id="29321.AAV33_00440"/>
<evidence type="ECO:0000256" key="1">
    <source>
        <dbReference type="ARBA" id="ARBA00001917"/>
    </source>
</evidence>
<dbReference type="SUPFAM" id="SSF51412">
    <property type="entry name" value="Inosine monophosphate dehydrogenase (IMPDH)"/>
    <property type="match status" value="1"/>
</dbReference>
<evidence type="ECO:0000256" key="2">
    <source>
        <dbReference type="ARBA" id="ARBA00009881"/>
    </source>
</evidence>